<dbReference type="Proteomes" id="UP001066276">
    <property type="component" value="Chromosome 6"/>
</dbReference>
<comment type="caution">
    <text evidence="2">The sequence shown here is derived from an EMBL/GenBank/DDBJ whole genome shotgun (WGS) entry which is preliminary data.</text>
</comment>
<dbReference type="AlphaFoldDB" id="A0AAV7QZI1"/>
<keyword evidence="3" id="KW-1185">Reference proteome</keyword>
<gene>
    <name evidence="2" type="ORF">NDU88_010165</name>
</gene>
<accession>A0AAV7QZI1</accession>
<evidence type="ECO:0000256" key="1">
    <source>
        <dbReference type="SAM" id="MobiDB-lite"/>
    </source>
</evidence>
<organism evidence="2 3">
    <name type="scientific">Pleurodeles waltl</name>
    <name type="common">Iberian ribbed newt</name>
    <dbReference type="NCBI Taxonomy" id="8319"/>
    <lineage>
        <taxon>Eukaryota</taxon>
        <taxon>Metazoa</taxon>
        <taxon>Chordata</taxon>
        <taxon>Craniata</taxon>
        <taxon>Vertebrata</taxon>
        <taxon>Euteleostomi</taxon>
        <taxon>Amphibia</taxon>
        <taxon>Batrachia</taxon>
        <taxon>Caudata</taxon>
        <taxon>Salamandroidea</taxon>
        <taxon>Salamandridae</taxon>
        <taxon>Pleurodelinae</taxon>
        <taxon>Pleurodeles</taxon>
    </lineage>
</organism>
<feature type="region of interest" description="Disordered" evidence="1">
    <location>
        <begin position="1"/>
        <end position="91"/>
    </location>
</feature>
<proteinExistence type="predicted"/>
<reference evidence="2" key="1">
    <citation type="journal article" date="2022" name="bioRxiv">
        <title>Sequencing and chromosome-scale assembly of the giantPleurodeles waltlgenome.</title>
        <authorList>
            <person name="Brown T."/>
            <person name="Elewa A."/>
            <person name="Iarovenko S."/>
            <person name="Subramanian E."/>
            <person name="Araus A.J."/>
            <person name="Petzold A."/>
            <person name="Susuki M."/>
            <person name="Suzuki K.-i.T."/>
            <person name="Hayashi T."/>
            <person name="Toyoda A."/>
            <person name="Oliveira C."/>
            <person name="Osipova E."/>
            <person name="Leigh N.D."/>
            <person name="Simon A."/>
            <person name="Yun M.H."/>
        </authorList>
    </citation>
    <scope>NUCLEOTIDE SEQUENCE</scope>
    <source>
        <strain evidence="2">20211129_DDA</strain>
        <tissue evidence="2">Liver</tissue>
    </source>
</reference>
<protein>
    <submittedName>
        <fullName evidence="2">Uncharacterized protein</fullName>
    </submittedName>
</protein>
<evidence type="ECO:0000313" key="2">
    <source>
        <dbReference type="EMBL" id="KAJ1143863.1"/>
    </source>
</evidence>
<dbReference type="EMBL" id="JANPWB010000010">
    <property type="protein sequence ID" value="KAJ1143863.1"/>
    <property type="molecule type" value="Genomic_DNA"/>
</dbReference>
<evidence type="ECO:0000313" key="3">
    <source>
        <dbReference type="Proteomes" id="UP001066276"/>
    </source>
</evidence>
<name>A0AAV7QZI1_PLEWA</name>
<sequence>MASGIGRGWATASQRAGEWHLEGAGSTDHAAEDGTGGGTGANETYTTRSRVVNGEVRPGPARRPTRGQFDLDGQGKGLMTSRVKGWEMAMP</sequence>